<dbReference type="EMBL" id="CAJVCH010001626">
    <property type="protein sequence ID" value="CAG7639934.1"/>
    <property type="molecule type" value="Genomic_DNA"/>
</dbReference>
<accession>A0A8J2JAZ5</accession>
<sequence length="116" mass="13401">MKLVLENEDKNNEHYVHLTNANSPSTSAIVRQLAQTFACPRGKYEMGLLNFRYTPSKTLLESLKSRVFEPETRSLCMTKRRRRIVKRSVPVHAMAVPIGPLYPGYQPPLVTPFKWR</sequence>
<dbReference type="AlphaFoldDB" id="A0A8J2JAZ5"/>
<gene>
    <name evidence="1" type="ORF">AFUS01_LOCUS376</name>
</gene>
<evidence type="ECO:0000313" key="2">
    <source>
        <dbReference type="Proteomes" id="UP000708208"/>
    </source>
</evidence>
<dbReference type="Proteomes" id="UP000708208">
    <property type="component" value="Unassembled WGS sequence"/>
</dbReference>
<reference evidence="1" key="1">
    <citation type="submission" date="2021-06" db="EMBL/GenBank/DDBJ databases">
        <authorList>
            <person name="Hodson N. C."/>
            <person name="Mongue J. A."/>
            <person name="Jaron S. K."/>
        </authorList>
    </citation>
    <scope>NUCLEOTIDE SEQUENCE</scope>
</reference>
<name>A0A8J2JAZ5_9HEXA</name>
<protein>
    <submittedName>
        <fullName evidence="1">Uncharacterized protein</fullName>
    </submittedName>
</protein>
<evidence type="ECO:0000313" key="1">
    <source>
        <dbReference type="EMBL" id="CAG7639934.1"/>
    </source>
</evidence>
<proteinExistence type="predicted"/>
<comment type="caution">
    <text evidence="1">The sequence shown here is derived from an EMBL/GenBank/DDBJ whole genome shotgun (WGS) entry which is preliminary data.</text>
</comment>
<organism evidence="1 2">
    <name type="scientific">Allacma fusca</name>
    <dbReference type="NCBI Taxonomy" id="39272"/>
    <lineage>
        <taxon>Eukaryota</taxon>
        <taxon>Metazoa</taxon>
        <taxon>Ecdysozoa</taxon>
        <taxon>Arthropoda</taxon>
        <taxon>Hexapoda</taxon>
        <taxon>Collembola</taxon>
        <taxon>Symphypleona</taxon>
        <taxon>Sminthuridae</taxon>
        <taxon>Allacma</taxon>
    </lineage>
</organism>
<keyword evidence="2" id="KW-1185">Reference proteome</keyword>